<reference evidence="12 13" key="1">
    <citation type="submission" date="2017-05" db="EMBL/GenBank/DDBJ databases">
        <title>Genome sequence of Candidatus Fukatsuia symbiotica and Candidatus Hamiltonella defensa from Acyrthosiphon pisum strain 5D.</title>
        <authorList>
            <person name="Patel V.A."/>
            <person name="Chevignon G."/>
            <person name="Russell J.A."/>
            <person name="Oliver K.M."/>
        </authorList>
    </citation>
    <scope>NUCLEOTIDE SEQUENCE [LARGE SCALE GENOMIC DNA]</scope>
    <source>
        <strain evidence="12 13">5D</strain>
    </source>
</reference>
<keyword evidence="7 9" id="KW-1133">Transmembrane helix</keyword>
<feature type="transmembrane region" description="Helical" evidence="9">
    <location>
        <begin position="133"/>
        <end position="153"/>
    </location>
</feature>
<keyword evidence="3 9" id="KW-0645">Protease</keyword>
<keyword evidence="8 9" id="KW-0472">Membrane</keyword>
<comment type="subcellular location">
    <subcellularLocation>
        <location evidence="9">Cell membrane</location>
        <topology evidence="9">Multi-pass membrane protein</topology>
    </subcellularLocation>
</comment>
<dbReference type="PANTHER" id="PTHR33695">
    <property type="entry name" value="LIPOPROTEIN SIGNAL PEPTIDASE"/>
    <property type="match status" value="1"/>
</dbReference>
<dbReference type="AlphaFoldDB" id="A0A2U8I5Q5"/>
<comment type="pathway">
    <text evidence="9">Protein modification; lipoprotein biosynthesis (signal peptide cleavage).</text>
</comment>
<dbReference type="EMBL" id="CP021659">
    <property type="protein sequence ID" value="AWK14493.1"/>
    <property type="molecule type" value="Genomic_DNA"/>
</dbReference>
<dbReference type="SUPFAM" id="SSF81330">
    <property type="entry name" value="Gated mechanosensitive channel"/>
    <property type="match status" value="1"/>
</dbReference>
<dbReference type="Proteomes" id="UP000261875">
    <property type="component" value="Chromosome"/>
</dbReference>
<dbReference type="NCBIfam" id="TIGR00077">
    <property type="entry name" value="lspA"/>
    <property type="match status" value="1"/>
</dbReference>
<comment type="catalytic activity">
    <reaction evidence="9 10">
        <text>Release of signal peptides from bacterial membrane prolipoproteins. Hydrolyzes -Xaa-Yaa-Zaa-|-(S,diacylglyceryl)Cys-, in which Xaa is hydrophobic (preferably Leu), and Yaa (Ala or Ser) and Zaa (Gly or Ala) have small, neutral side chains.</text>
        <dbReference type="EC" id="3.4.23.36"/>
    </reaction>
</comment>
<comment type="similarity">
    <text evidence="1 9 11">Belongs to the peptidase A8 family.</text>
</comment>
<dbReference type="GO" id="GO:0005886">
    <property type="term" value="C:plasma membrane"/>
    <property type="evidence" value="ECO:0007669"/>
    <property type="project" value="UniProtKB-SubCell"/>
</dbReference>
<dbReference type="InterPro" id="IPR036019">
    <property type="entry name" value="MscL_channel"/>
</dbReference>
<evidence type="ECO:0000313" key="12">
    <source>
        <dbReference type="EMBL" id="AWK14493.1"/>
    </source>
</evidence>
<feature type="active site" evidence="9">
    <location>
        <position position="141"/>
    </location>
</feature>
<evidence type="ECO:0000256" key="4">
    <source>
        <dbReference type="ARBA" id="ARBA00022692"/>
    </source>
</evidence>
<dbReference type="RefSeq" id="WP_072549747.1">
    <property type="nucleotide sequence ID" value="NZ_CP021659.1"/>
</dbReference>
<feature type="transmembrane region" description="Helical" evidence="9">
    <location>
        <begin position="95"/>
        <end position="113"/>
    </location>
</feature>
<dbReference type="Pfam" id="PF01252">
    <property type="entry name" value="Peptidase_A8"/>
    <property type="match status" value="1"/>
</dbReference>
<dbReference type="UniPathway" id="UPA00665"/>
<feature type="transmembrane region" description="Helical" evidence="9">
    <location>
        <begin position="70"/>
        <end position="88"/>
    </location>
</feature>
<evidence type="ECO:0000313" key="13">
    <source>
        <dbReference type="Proteomes" id="UP000261875"/>
    </source>
</evidence>
<proteinExistence type="inferred from homology"/>
<dbReference type="KEGG" id="fsm:CCS41_08440"/>
<name>A0A2U8I5Q5_9GAMM</name>
<feature type="active site" evidence="9">
    <location>
        <position position="123"/>
    </location>
</feature>
<keyword evidence="13" id="KW-1185">Reference proteome</keyword>
<evidence type="ECO:0000256" key="5">
    <source>
        <dbReference type="ARBA" id="ARBA00022750"/>
    </source>
</evidence>
<accession>A0A2U8I5Q5</accession>
<dbReference type="GO" id="GO:0004190">
    <property type="term" value="F:aspartic-type endopeptidase activity"/>
    <property type="evidence" value="ECO:0007669"/>
    <property type="project" value="UniProtKB-UniRule"/>
</dbReference>
<dbReference type="HAMAP" id="MF_00161">
    <property type="entry name" value="LspA"/>
    <property type="match status" value="1"/>
</dbReference>
<dbReference type="PANTHER" id="PTHR33695:SF1">
    <property type="entry name" value="LIPOPROTEIN SIGNAL PEPTIDASE"/>
    <property type="match status" value="1"/>
</dbReference>
<dbReference type="STRING" id="1878942.GCA_900128755_00884"/>
<evidence type="ECO:0000256" key="3">
    <source>
        <dbReference type="ARBA" id="ARBA00022670"/>
    </source>
</evidence>
<keyword evidence="4 9" id="KW-0812">Transmembrane</keyword>
<comment type="function">
    <text evidence="9 10">This protein specifically catalyzes the removal of signal peptides from prolipoproteins.</text>
</comment>
<dbReference type="EC" id="3.4.23.36" evidence="9"/>
<evidence type="ECO:0000256" key="7">
    <source>
        <dbReference type="ARBA" id="ARBA00022989"/>
    </source>
</evidence>
<keyword evidence="5 9" id="KW-0064">Aspartyl protease</keyword>
<evidence type="ECO:0000256" key="2">
    <source>
        <dbReference type="ARBA" id="ARBA00022475"/>
    </source>
</evidence>
<keyword evidence="6 9" id="KW-0378">Hydrolase</keyword>
<keyword evidence="2 9" id="KW-1003">Cell membrane</keyword>
<dbReference type="PROSITE" id="PS00855">
    <property type="entry name" value="SPASE_II"/>
    <property type="match status" value="1"/>
</dbReference>
<evidence type="ECO:0000256" key="6">
    <source>
        <dbReference type="ARBA" id="ARBA00022801"/>
    </source>
</evidence>
<dbReference type="OrthoDB" id="9810259at2"/>
<evidence type="ECO:0000256" key="1">
    <source>
        <dbReference type="ARBA" id="ARBA00006139"/>
    </source>
</evidence>
<evidence type="ECO:0000256" key="8">
    <source>
        <dbReference type="ARBA" id="ARBA00023136"/>
    </source>
</evidence>
<sequence length="170" mass="19249">MSKQLSSTGLRWLWLAAVVLVLDLTSKQWVIAHFSLHESMTLIPLLNITYAQNPGAAFSFLADKNGWQRWLFAFIAVVISLILMVFMYRSSSKQHMINCAYALIIGGALGNLFDRMVHGVVIDFIDFYVNDWHWPTFNLADTSICIGAILVVLDGFLEPVRNRENGAKKR</sequence>
<protein>
    <recommendedName>
        <fullName evidence="9">Lipoprotein signal peptidase</fullName>
        <ecNumber evidence="9">3.4.23.36</ecNumber>
    </recommendedName>
    <alternativeName>
        <fullName evidence="9">Prolipoprotein signal peptidase</fullName>
    </alternativeName>
    <alternativeName>
        <fullName evidence="9">Signal peptidase II</fullName>
        <shortName evidence="9">SPase II</shortName>
    </alternativeName>
</protein>
<evidence type="ECO:0000256" key="11">
    <source>
        <dbReference type="RuleBase" id="RU004181"/>
    </source>
</evidence>
<dbReference type="InterPro" id="IPR001872">
    <property type="entry name" value="Peptidase_A8"/>
</dbReference>
<evidence type="ECO:0000256" key="9">
    <source>
        <dbReference type="HAMAP-Rule" id="MF_00161"/>
    </source>
</evidence>
<evidence type="ECO:0000256" key="10">
    <source>
        <dbReference type="RuleBase" id="RU000594"/>
    </source>
</evidence>
<organism evidence="12 13">
    <name type="scientific">Candidatus Fukatsuia symbiotica</name>
    <dbReference type="NCBI Taxonomy" id="1878942"/>
    <lineage>
        <taxon>Bacteria</taxon>
        <taxon>Pseudomonadati</taxon>
        <taxon>Pseudomonadota</taxon>
        <taxon>Gammaproteobacteria</taxon>
        <taxon>Enterobacterales</taxon>
        <taxon>Yersiniaceae</taxon>
        <taxon>Candidatus Fukatsuia</taxon>
    </lineage>
</organism>
<dbReference type="PRINTS" id="PR00781">
    <property type="entry name" value="LIPOSIGPTASE"/>
</dbReference>
<feature type="transmembrane region" description="Helical" evidence="9">
    <location>
        <begin position="12"/>
        <end position="31"/>
    </location>
</feature>
<dbReference type="GO" id="GO:0006508">
    <property type="term" value="P:proteolysis"/>
    <property type="evidence" value="ECO:0007669"/>
    <property type="project" value="UniProtKB-KW"/>
</dbReference>
<gene>
    <name evidence="9" type="primary">lspA</name>
    <name evidence="12" type="ORF">CCS41_08440</name>
</gene>